<dbReference type="PANTHER" id="PTHR35869">
    <property type="entry name" value="OUTER-MEMBRANE LIPOPROTEIN CARRIER PROTEIN"/>
    <property type="match status" value="1"/>
</dbReference>
<dbReference type="OrthoDB" id="9800501at2"/>
<dbReference type="SUPFAM" id="SSF89392">
    <property type="entry name" value="Prokaryotic lipoproteins and lipoprotein localization factors"/>
    <property type="match status" value="1"/>
</dbReference>
<reference evidence="4" key="1">
    <citation type="submission" date="2016-10" db="EMBL/GenBank/DDBJ databases">
        <authorList>
            <person name="Varghese N."/>
            <person name="Submissions S."/>
        </authorList>
    </citation>
    <scope>NUCLEOTIDE SEQUENCE [LARGE SCALE GENOMIC DNA]</scope>
    <source>
        <strain evidence="4">DSM 123</strain>
    </source>
</reference>
<accession>A0A1H8X879</accession>
<dbReference type="AlphaFoldDB" id="A0A1H8X879"/>
<dbReference type="RefSeq" id="WP_092686278.1">
    <property type="nucleotide sequence ID" value="NZ_FODT01000017.1"/>
</dbReference>
<dbReference type="PANTHER" id="PTHR35869:SF1">
    <property type="entry name" value="OUTER-MEMBRANE LIPOPROTEIN CARRIER PROTEIN"/>
    <property type="match status" value="1"/>
</dbReference>
<proteinExistence type="predicted"/>
<name>A0A1H8X879_9BRAD</name>
<feature type="compositionally biased region" description="Pro residues" evidence="2">
    <location>
        <begin position="97"/>
        <end position="106"/>
    </location>
</feature>
<organism evidence="3 4">
    <name type="scientific">Rhodopseudomonas pseudopalustris</name>
    <dbReference type="NCBI Taxonomy" id="1513892"/>
    <lineage>
        <taxon>Bacteria</taxon>
        <taxon>Pseudomonadati</taxon>
        <taxon>Pseudomonadota</taxon>
        <taxon>Alphaproteobacteria</taxon>
        <taxon>Hyphomicrobiales</taxon>
        <taxon>Nitrobacteraceae</taxon>
        <taxon>Rhodopseudomonas</taxon>
    </lineage>
</organism>
<keyword evidence="1" id="KW-0732">Signal</keyword>
<evidence type="ECO:0000256" key="1">
    <source>
        <dbReference type="ARBA" id="ARBA00022729"/>
    </source>
</evidence>
<keyword evidence="4" id="KW-1185">Reference proteome</keyword>
<evidence type="ECO:0000313" key="4">
    <source>
        <dbReference type="Proteomes" id="UP000199615"/>
    </source>
</evidence>
<dbReference type="InterPro" id="IPR004564">
    <property type="entry name" value="OM_lipoprot_carrier_LolA-like"/>
</dbReference>
<dbReference type="Gene3D" id="2.50.20.10">
    <property type="entry name" value="Lipoprotein localisation LolA/LolB/LppX"/>
    <property type="match status" value="1"/>
</dbReference>
<keyword evidence="3" id="KW-0449">Lipoprotein</keyword>
<feature type="region of interest" description="Disordered" evidence="2">
    <location>
        <begin position="77"/>
        <end position="123"/>
    </location>
</feature>
<sequence length="315" mass="34064">MEISERESRNRHSATVAAEGLGAGSAPPAQDITLTNDFNGLTPRPAISTGLRRSLAAGVGLLMVTAAPLALAETVPVPRPSPKAVERQISTAEPSRPQRPPQPPAPVAKLATPPDPVIPDPRRNVPASIFTTFDAKQKADAARVSAYLSSLSTLVGNFVQVGPDGSKLKGDFYIMKPGKVRFEYDEPSPISMVANGQSLVVRDRKLATQDIYPLSQTPLRYLLSDRIDLLRDTSVVAITSDELYISIIIEEKNAVIGTSRLMLMLGVKDGQLKQWTVTDPQGYDTTVAIYNLDTARRPDPAMFKIDFTDYSTPPG</sequence>
<dbReference type="CDD" id="cd16325">
    <property type="entry name" value="LolA"/>
    <property type="match status" value="1"/>
</dbReference>
<evidence type="ECO:0000256" key="2">
    <source>
        <dbReference type="SAM" id="MobiDB-lite"/>
    </source>
</evidence>
<feature type="region of interest" description="Disordered" evidence="2">
    <location>
        <begin position="1"/>
        <end position="37"/>
    </location>
</feature>
<gene>
    <name evidence="3" type="ORF">SAMN05444123_11759</name>
</gene>
<dbReference type="Proteomes" id="UP000199615">
    <property type="component" value="Unassembled WGS sequence"/>
</dbReference>
<feature type="compositionally biased region" description="Basic and acidic residues" evidence="2">
    <location>
        <begin position="1"/>
        <end position="10"/>
    </location>
</feature>
<evidence type="ECO:0000313" key="3">
    <source>
        <dbReference type="EMBL" id="SEP36140.1"/>
    </source>
</evidence>
<dbReference type="Pfam" id="PF03548">
    <property type="entry name" value="LolA"/>
    <property type="match status" value="1"/>
</dbReference>
<protein>
    <submittedName>
        <fullName evidence="3">Outer membrane lipoprotein-sorting protein</fullName>
    </submittedName>
</protein>
<dbReference type="EMBL" id="FODT01000017">
    <property type="protein sequence ID" value="SEP36140.1"/>
    <property type="molecule type" value="Genomic_DNA"/>
</dbReference>
<dbReference type="InterPro" id="IPR029046">
    <property type="entry name" value="LolA/LolB/LppX"/>
</dbReference>